<evidence type="ECO:0000256" key="1">
    <source>
        <dbReference type="SAM" id="MobiDB-lite"/>
    </source>
</evidence>
<feature type="region of interest" description="Disordered" evidence="1">
    <location>
        <begin position="21"/>
        <end position="79"/>
    </location>
</feature>
<dbReference type="Proteomes" id="UP000784294">
    <property type="component" value="Unassembled WGS sequence"/>
</dbReference>
<name>A0A3S5AU90_9PLAT</name>
<organism evidence="2 3">
    <name type="scientific">Protopolystoma xenopodis</name>
    <dbReference type="NCBI Taxonomy" id="117903"/>
    <lineage>
        <taxon>Eukaryota</taxon>
        <taxon>Metazoa</taxon>
        <taxon>Spiralia</taxon>
        <taxon>Lophotrochozoa</taxon>
        <taxon>Platyhelminthes</taxon>
        <taxon>Monogenea</taxon>
        <taxon>Polyopisthocotylea</taxon>
        <taxon>Polystomatidea</taxon>
        <taxon>Polystomatidae</taxon>
        <taxon>Protopolystoma</taxon>
    </lineage>
</organism>
<evidence type="ECO:0000313" key="3">
    <source>
        <dbReference type="Proteomes" id="UP000784294"/>
    </source>
</evidence>
<protein>
    <submittedName>
        <fullName evidence="2">Uncharacterized protein</fullName>
    </submittedName>
</protein>
<dbReference type="AlphaFoldDB" id="A0A3S5AU90"/>
<proteinExistence type="predicted"/>
<sequence length="79" mass="8709">MSKYMSTDLLVSLSKTERLLGHVRESDETEPESLTIHSLPETSPHAGAQEQEGTTTKDKDNDAAEDEFEGMEISAQAQE</sequence>
<keyword evidence="3" id="KW-1185">Reference proteome</keyword>
<gene>
    <name evidence="2" type="ORF">PXEA_LOCUS18893</name>
</gene>
<evidence type="ECO:0000313" key="2">
    <source>
        <dbReference type="EMBL" id="VEL25453.1"/>
    </source>
</evidence>
<comment type="caution">
    <text evidence="2">The sequence shown here is derived from an EMBL/GenBank/DDBJ whole genome shotgun (WGS) entry which is preliminary data.</text>
</comment>
<accession>A0A3S5AU90</accession>
<reference evidence="2" key="1">
    <citation type="submission" date="2018-11" db="EMBL/GenBank/DDBJ databases">
        <authorList>
            <consortium name="Pathogen Informatics"/>
        </authorList>
    </citation>
    <scope>NUCLEOTIDE SEQUENCE</scope>
</reference>
<dbReference type="EMBL" id="CAAALY010074058">
    <property type="protein sequence ID" value="VEL25453.1"/>
    <property type="molecule type" value="Genomic_DNA"/>
</dbReference>